<dbReference type="InterPro" id="IPR008729">
    <property type="entry name" value="PA_de_COase"/>
</dbReference>
<dbReference type="InterPro" id="IPR012674">
    <property type="entry name" value="Calycin"/>
</dbReference>
<dbReference type="GeneID" id="93843961"/>
<dbReference type="Proteomes" id="UP000283576">
    <property type="component" value="Unassembled WGS sequence"/>
</dbReference>
<dbReference type="Gene3D" id="2.40.128.20">
    <property type="match status" value="1"/>
</dbReference>
<reference evidence="2 5" key="2">
    <citation type="submission" date="2019-07" db="EMBL/GenBank/DDBJ databases">
        <title>Whole genome shotgun sequence of Staphylococcus gallinarum NBRC 109767.</title>
        <authorList>
            <person name="Hosoyama A."/>
            <person name="Uohara A."/>
            <person name="Ohji S."/>
            <person name="Ichikawa N."/>
        </authorList>
    </citation>
    <scope>NUCLEOTIDE SEQUENCE [LARGE SCALE GENOMIC DNA]</scope>
    <source>
        <strain evidence="2 5">NBRC 109767</strain>
    </source>
</reference>
<reference evidence="3 4" key="1">
    <citation type="journal article" date="2016" name="Front. Microbiol.">
        <title>Comprehensive Phylogenetic Analysis of Bovine Non-aureus Staphylococci Species Based on Whole-Genome Sequencing.</title>
        <authorList>
            <person name="Naushad S."/>
            <person name="Barkema H.W."/>
            <person name="Luby C."/>
            <person name="Condas L.A."/>
            <person name="Nobrega D.B."/>
            <person name="Carson D.A."/>
            <person name="De Buck J."/>
        </authorList>
    </citation>
    <scope>NUCLEOTIDE SEQUENCE [LARGE SCALE GENOMIC DNA]</scope>
    <source>
        <strain evidence="3 4">SNUC 1388</strain>
    </source>
</reference>
<protein>
    <submittedName>
        <fullName evidence="2 3">Phenolic acid decarboxylase</fullName>
    </submittedName>
</protein>
<evidence type="ECO:0000313" key="2">
    <source>
        <dbReference type="EMBL" id="GEQ06770.1"/>
    </source>
</evidence>
<name>A0A418HL36_STAGA</name>
<feature type="active site" description="Proton donor" evidence="1">
    <location>
        <position position="22"/>
    </location>
</feature>
<evidence type="ECO:0000313" key="5">
    <source>
        <dbReference type="Proteomes" id="UP000321057"/>
    </source>
</evidence>
<accession>A0A418HL36</accession>
<feature type="active site" description="Proton acceptor" evidence="1">
    <location>
        <position position="67"/>
    </location>
</feature>
<dbReference type="CDD" id="cd14241">
    <property type="entry name" value="PAD"/>
    <property type="match status" value="1"/>
</dbReference>
<organism evidence="3 4">
    <name type="scientific">Staphylococcus gallinarum</name>
    <dbReference type="NCBI Taxonomy" id="1293"/>
    <lineage>
        <taxon>Bacteria</taxon>
        <taxon>Bacillati</taxon>
        <taxon>Bacillota</taxon>
        <taxon>Bacilli</taxon>
        <taxon>Bacillales</taxon>
        <taxon>Staphylococcaceae</taxon>
        <taxon>Staphylococcus</taxon>
    </lineage>
</organism>
<dbReference type="EMBL" id="BKAX01000011">
    <property type="protein sequence ID" value="GEQ06770.1"/>
    <property type="molecule type" value="Genomic_DNA"/>
</dbReference>
<comment type="caution">
    <text evidence="3">The sequence shown here is derived from an EMBL/GenBank/DDBJ whole genome shotgun (WGS) entry which is preliminary data.</text>
</comment>
<dbReference type="AlphaFoldDB" id="A0A418HL36"/>
<evidence type="ECO:0000313" key="4">
    <source>
        <dbReference type="Proteomes" id="UP000283576"/>
    </source>
</evidence>
<evidence type="ECO:0000313" key="3">
    <source>
        <dbReference type="EMBL" id="RIL41496.1"/>
    </source>
</evidence>
<dbReference type="PANTHER" id="PTHR40087">
    <property type="entry name" value="PHENOLIC ACID DECARBOXYLASE PADC"/>
    <property type="match status" value="1"/>
</dbReference>
<dbReference type="PIRSF" id="PIRSF011561">
    <property type="entry name" value="PAD"/>
    <property type="match status" value="1"/>
</dbReference>
<dbReference type="GO" id="GO:0016831">
    <property type="term" value="F:carboxy-lyase activity"/>
    <property type="evidence" value="ECO:0007669"/>
    <property type="project" value="InterPro"/>
</dbReference>
<proteinExistence type="predicted"/>
<dbReference type="SUPFAM" id="SSF50814">
    <property type="entry name" value="Lipocalins"/>
    <property type="match status" value="1"/>
</dbReference>
<evidence type="ECO:0000256" key="1">
    <source>
        <dbReference type="PIRSR" id="PIRSR011561-1"/>
    </source>
</evidence>
<keyword evidence="5" id="KW-1185">Reference proteome</keyword>
<dbReference type="PANTHER" id="PTHR40087:SF1">
    <property type="entry name" value="PHENOLIC ACID DECARBOXYLASE PADC"/>
    <property type="match status" value="1"/>
</dbReference>
<sequence>MNTLKDFIGAHMIYTYDNGWEYEMYVKNENTIDYRIHSGMVAGRWVKDQQADIVQIIAGVYKISWTEPTGTDVSLNFVPDQNIMHGVIFFPKWVHERPDITVCYQNDYIDLMETSREKYDTYPKYVVPEFATITYVGQPGTNNEQVIAEAPYNGMTQDIRDGKFAMLNN</sequence>
<dbReference type="Pfam" id="PF05870">
    <property type="entry name" value="PA_decarbox"/>
    <property type="match status" value="1"/>
</dbReference>
<gene>
    <name evidence="2" type="primary">padC</name>
    <name evidence="3" type="ORF">BUZ01_12180</name>
    <name evidence="2" type="ORF">SGA02_25980</name>
</gene>
<dbReference type="EMBL" id="QXRZ01000010">
    <property type="protein sequence ID" value="RIL41496.1"/>
    <property type="molecule type" value="Genomic_DNA"/>
</dbReference>
<dbReference type="RefSeq" id="WP_042739589.1">
    <property type="nucleotide sequence ID" value="NZ_BKAX01000011.1"/>
</dbReference>
<dbReference type="OrthoDB" id="1623004at2"/>
<dbReference type="Proteomes" id="UP000321057">
    <property type="component" value="Unassembled WGS sequence"/>
</dbReference>